<evidence type="ECO:0000313" key="1">
    <source>
        <dbReference type="EMBL" id="MPC71460.1"/>
    </source>
</evidence>
<dbReference type="Proteomes" id="UP000324222">
    <property type="component" value="Unassembled WGS sequence"/>
</dbReference>
<proteinExistence type="predicted"/>
<gene>
    <name evidence="1" type="ORF">E2C01_065738</name>
</gene>
<evidence type="ECO:0000313" key="2">
    <source>
        <dbReference type="Proteomes" id="UP000324222"/>
    </source>
</evidence>
<organism evidence="1 2">
    <name type="scientific">Portunus trituberculatus</name>
    <name type="common">Swimming crab</name>
    <name type="synonym">Neptunus trituberculatus</name>
    <dbReference type="NCBI Taxonomy" id="210409"/>
    <lineage>
        <taxon>Eukaryota</taxon>
        <taxon>Metazoa</taxon>
        <taxon>Ecdysozoa</taxon>
        <taxon>Arthropoda</taxon>
        <taxon>Crustacea</taxon>
        <taxon>Multicrustacea</taxon>
        <taxon>Malacostraca</taxon>
        <taxon>Eumalacostraca</taxon>
        <taxon>Eucarida</taxon>
        <taxon>Decapoda</taxon>
        <taxon>Pleocyemata</taxon>
        <taxon>Brachyura</taxon>
        <taxon>Eubrachyura</taxon>
        <taxon>Portunoidea</taxon>
        <taxon>Portunidae</taxon>
        <taxon>Portuninae</taxon>
        <taxon>Portunus</taxon>
    </lineage>
</organism>
<protein>
    <submittedName>
        <fullName evidence="1">Uncharacterized protein</fullName>
    </submittedName>
</protein>
<sequence>MQEEEMKKQELQADTVAKHCLLPGEQSRGLIYLASPGITVSCSSSAFNLLPCVAFVTCEANCGGGRGMKHWFALITASTFFF</sequence>
<accession>A0A5B7HGC9</accession>
<dbReference type="AlphaFoldDB" id="A0A5B7HGC9"/>
<keyword evidence="2" id="KW-1185">Reference proteome</keyword>
<dbReference type="EMBL" id="VSRR010032923">
    <property type="protein sequence ID" value="MPC71460.1"/>
    <property type="molecule type" value="Genomic_DNA"/>
</dbReference>
<reference evidence="1 2" key="1">
    <citation type="submission" date="2019-05" db="EMBL/GenBank/DDBJ databases">
        <title>Another draft genome of Portunus trituberculatus and its Hox gene families provides insights of decapod evolution.</title>
        <authorList>
            <person name="Jeong J.-H."/>
            <person name="Song I."/>
            <person name="Kim S."/>
            <person name="Choi T."/>
            <person name="Kim D."/>
            <person name="Ryu S."/>
            <person name="Kim W."/>
        </authorList>
    </citation>
    <scope>NUCLEOTIDE SEQUENCE [LARGE SCALE GENOMIC DNA]</scope>
    <source>
        <tissue evidence="1">Muscle</tissue>
    </source>
</reference>
<name>A0A5B7HGC9_PORTR</name>
<comment type="caution">
    <text evidence="1">The sequence shown here is derived from an EMBL/GenBank/DDBJ whole genome shotgun (WGS) entry which is preliminary data.</text>
</comment>